<dbReference type="PROSITE" id="PS50885">
    <property type="entry name" value="HAMP"/>
    <property type="match status" value="1"/>
</dbReference>
<organism evidence="8 9">
    <name type="scientific">Candidatus Enterocola intestinipullorum</name>
    <dbReference type="NCBI Taxonomy" id="2840783"/>
    <lineage>
        <taxon>Bacteria</taxon>
        <taxon>Pseudomonadati</taxon>
        <taxon>Bacteroidota</taxon>
        <taxon>Bacteroidia</taxon>
        <taxon>Bacteroidales</taxon>
        <taxon>Candidatus Enterocola</taxon>
    </lineage>
</organism>
<dbReference type="SUPFAM" id="SSF55874">
    <property type="entry name" value="ATPase domain of HSP90 chaperone/DNA topoisomerase II/histidine kinase"/>
    <property type="match status" value="1"/>
</dbReference>
<dbReference type="Pfam" id="PF22673">
    <property type="entry name" value="MCP-like_PDC_1"/>
    <property type="match status" value="1"/>
</dbReference>
<dbReference type="SMART" id="SM00304">
    <property type="entry name" value="HAMP"/>
    <property type="match status" value="1"/>
</dbReference>
<dbReference type="Gene3D" id="3.30.450.20">
    <property type="entry name" value="PAS domain"/>
    <property type="match status" value="2"/>
</dbReference>
<evidence type="ECO:0000259" key="7">
    <source>
        <dbReference type="PROSITE" id="PS50885"/>
    </source>
</evidence>
<dbReference type="Pfam" id="PF07228">
    <property type="entry name" value="SpoIIE"/>
    <property type="match status" value="1"/>
</dbReference>
<dbReference type="AlphaFoldDB" id="A0A9D9ELA4"/>
<dbReference type="PANTHER" id="PTHR43156:SF2">
    <property type="entry name" value="STAGE II SPORULATION PROTEIN E"/>
    <property type="match status" value="1"/>
</dbReference>
<proteinExistence type="predicted"/>
<name>A0A9D9ELA4_9BACT</name>
<dbReference type="InterPro" id="IPR003594">
    <property type="entry name" value="HATPase_dom"/>
</dbReference>
<gene>
    <name evidence="8" type="ORF">IAC32_05850</name>
</gene>
<keyword evidence="6" id="KW-0472">Membrane</keyword>
<dbReference type="InterPro" id="IPR003660">
    <property type="entry name" value="HAMP_dom"/>
</dbReference>
<feature type="transmembrane region" description="Helical" evidence="6">
    <location>
        <begin position="12"/>
        <end position="31"/>
    </location>
</feature>
<reference evidence="8" key="2">
    <citation type="journal article" date="2021" name="PeerJ">
        <title>Extensive microbial diversity within the chicken gut microbiome revealed by metagenomics and culture.</title>
        <authorList>
            <person name="Gilroy R."/>
            <person name="Ravi A."/>
            <person name="Getino M."/>
            <person name="Pursley I."/>
            <person name="Horton D.L."/>
            <person name="Alikhan N.F."/>
            <person name="Baker D."/>
            <person name="Gharbi K."/>
            <person name="Hall N."/>
            <person name="Watson M."/>
            <person name="Adriaenssens E.M."/>
            <person name="Foster-Nyarko E."/>
            <person name="Jarju S."/>
            <person name="Secka A."/>
            <person name="Antonio M."/>
            <person name="Oren A."/>
            <person name="Chaudhuri R.R."/>
            <person name="La Ragione R."/>
            <person name="Hildebrand F."/>
            <person name="Pallen M.J."/>
        </authorList>
    </citation>
    <scope>NUCLEOTIDE SEQUENCE</scope>
    <source>
        <strain evidence="8">D3-1215</strain>
    </source>
</reference>
<evidence type="ECO:0000313" key="8">
    <source>
        <dbReference type="EMBL" id="MBO8447249.1"/>
    </source>
</evidence>
<comment type="caution">
    <text evidence="8">The sequence shown here is derived from an EMBL/GenBank/DDBJ whole genome shotgun (WGS) entry which is preliminary data.</text>
</comment>
<dbReference type="InterPro" id="IPR029151">
    <property type="entry name" value="Sensor-like_sf"/>
</dbReference>
<dbReference type="InterPro" id="IPR036457">
    <property type="entry name" value="PPM-type-like_dom_sf"/>
</dbReference>
<dbReference type="Gene3D" id="6.10.340.10">
    <property type="match status" value="1"/>
</dbReference>
<dbReference type="Gene3D" id="3.30.565.10">
    <property type="entry name" value="Histidine kinase-like ATPase, C-terminal domain"/>
    <property type="match status" value="1"/>
</dbReference>
<dbReference type="GO" id="GO:0016301">
    <property type="term" value="F:kinase activity"/>
    <property type="evidence" value="ECO:0007669"/>
    <property type="project" value="UniProtKB-KW"/>
</dbReference>
<evidence type="ECO:0000256" key="5">
    <source>
        <dbReference type="ARBA" id="ARBA00022801"/>
    </source>
</evidence>
<feature type="domain" description="HAMP" evidence="7">
    <location>
        <begin position="326"/>
        <end position="379"/>
    </location>
</feature>
<evidence type="ECO:0000256" key="2">
    <source>
        <dbReference type="ARBA" id="ARBA00022553"/>
    </source>
</evidence>
<dbReference type="InterPro" id="IPR052016">
    <property type="entry name" value="Bact_Sigma-Reg"/>
</dbReference>
<keyword evidence="6" id="KW-0812">Transmembrane</keyword>
<dbReference type="CDD" id="cd12913">
    <property type="entry name" value="PDC1_MCP_like"/>
    <property type="match status" value="1"/>
</dbReference>
<dbReference type="SUPFAM" id="SSF158472">
    <property type="entry name" value="HAMP domain-like"/>
    <property type="match status" value="1"/>
</dbReference>
<dbReference type="Pfam" id="PF00672">
    <property type="entry name" value="HAMP"/>
    <property type="match status" value="1"/>
</dbReference>
<dbReference type="InterPro" id="IPR036890">
    <property type="entry name" value="HATPase_C_sf"/>
</dbReference>
<dbReference type="CDD" id="cd06225">
    <property type="entry name" value="HAMP"/>
    <property type="match status" value="1"/>
</dbReference>
<dbReference type="SMART" id="SM00331">
    <property type="entry name" value="PP2C_SIG"/>
    <property type="match status" value="1"/>
</dbReference>
<evidence type="ECO:0000256" key="3">
    <source>
        <dbReference type="ARBA" id="ARBA00022679"/>
    </source>
</evidence>
<dbReference type="Gene3D" id="3.60.40.10">
    <property type="entry name" value="PPM-type phosphatase domain"/>
    <property type="match status" value="1"/>
</dbReference>
<keyword evidence="4" id="KW-0418">Kinase</keyword>
<feature type="transmembrane region" description="Helical" evidence="6">
    <location>
        <begin position="301"/>
        <end position="325"/>
    </location>
</feature>
<evidence type="ECO:0000256" key="1">
    <source>
        <dbReference type="ARBA" id="ARBA00004370"/>
    </source>
</evidence>
<comment type="subcellular location">
    <subcellularLocation>
        <location evidence="1">Membrane</location>
    </subcellularLocation>
</comment>
<accession>A0A9D9ELA4</accession>
<reference evidence="8" key="1">
    <citation type="submission" date="2020-10" db="EMBL/GenBank/DDBJ databases">
        <authorList>
            <person name="Gilroy R."/>
        </authorList>
    </citation>
    <scope>NUCLEOTIDE SEQUENCE</scope>
    <source>
        <strain evidence="8">D3-1215</strain>
    </source>
</reference>
<evidence type="ECO:0000256" key="4">
    <source>
        <dbReference type="ARBA" id="ARBA00022777"/>
    </source>
</evidence>
<dbReference type="Proteomes" id="UP000823637">
    <property type="component" value="Unassembled WGS sequence"/>
</dbReference>
<dbReference type="InterPro" id="IPR001932">
    <property type="entry name" value="PPM-type_phosphatase-like_dom"/>
</dbReference>
<sequence length="776" mass="86806">MFRSFSTRLSVYILIISGMVFCFATAMFYSYSSEREEKQAIRYTMSLINNMSLSLGETLEQIENELNYTGQFITDSGTNPNLPATVERIIKNIPSIMGSGIAFEPYCSPSGDEYCMYYTNLDSTGNAHTKMLGGKDYDYFEMPWYKETIKSGKPGWSKPYFDKGGGNRLMITYSVPLRDKNDRIYAVITADLFLNEFSSQLDSLKPYNDSYTFLLSKNGTFLAHRDKKLVMASTIFSISEKAGNTSFAELGRKMLNGESGTYVITNFDGDHALAFFTPVPILGWSICNICPYDTILGHVRYTALLALIVLMCCLLVLSVGIRIMVKKQTRPLEMFADAARKVANGNFNEALPEISTKDEMLTLRDSFAYMQKSLAKYIEDLKITTAENERIKNELDISRNIQMDMLPFDLPEFSVGQDVELAAELVPAKQVGGDLYSYSLRDNKLFFAIGDVSGKSIPAALVMAVTQSRFSSVCNYTDSPAEIMNFINKQTSDKNTRCMFVTMFAGVLDLSNGKLRYCNAGHELPLLVTADGRSAFVDIRKNLPLGVCGDFRYRESSLVLEKNSKIVLYTDGVSEAEDKKHCLFSRDRLQELAGRLSDKNAKESANIILQAVKNYADGADQSDDIAVMVLTYKGDRGELIYKDELVMKNSADELKKLYGFIGKVAEKCKFDPKLSNNVLLAVEEAVINIISYAYDKNTVGYIDISVQCTSSVLQFHIKDSGKPFNPCASKAVDTTLTVKERPIGGLGIFLMEKLMDEVSYQRTKDGYNCLCLKKLI</sequence>
<dbReference type="PANTHER" id="PTHR43156">
    <property type="entry name" value="STAGE II SPORULATION PROTEIN E-RELATED"/>
    <property type="match status" value="1"/>
</dbReference>
<dbReference type="Pfam" id="PF13581">
    <property type="entry name" value="HATPase_c_2"/>
    <property type="match status" value="1"/>
</dbReference>
<evidence type="ECO:0000313" key="9">
    <source>
        <dbReference type="Proteomes" id="UP000823637"/>
    </source>
</evidence>
<dbReference type="EMBL" id="JADIMR010000088">
    <property type="protein sequence ID" value="MBO8447249.1"/>
    <property type="molecule type" value="Genomic_DNA"/>
</dbReference>
<dbReference type="CDD" id="cd12912">
    <property type="entry name" value="PDC2_MCP_like"/>
    <property type="match status" value="1"/>
</dbReference>
<dbReference type="GO" id="GO:0016791">
    <property type="term" value="F:phosphatase activity"/>
    <property type="evidence" value="ECO:0007669"/>
    <property type="project" value="TreeGrafter"/>
</dbReference>
<dbReference type="GO" id="GO:0007165">
    <property type="term" value="P:signal transduction"/>
    <property type="evidence" value="ECO:0007669"/>
    <property type="project" value="InterPro"/>
</dbReference>
<dbReference type="CDD" id="cd16936">
    <property type="entry name" value="HATPase_RsbW-like"/>
    <property type="match status" value="1"/>
</dbReference>
<protein>
    <submittedName>
        <fullName evidence="8">SpoIIE family protein phosphatase</fullName>
    </submittedName>
</protein>
<dbReference type="SUPFAM" id="SSF103190">
    <property type="entry name" value="Sensory domain-like"/>
    <property type="match status" value="1"/>
</dbReference>
<keyword evidence="5" id="KW-0378">Hydrolase</keyword>
<dbReference type="SUPFAM" id="SSF81606">
    <property type="entry name" value="PP2C-like"/>
    <property type="match status" value="1"/>
</dbReference>
<dbReference type="GO" id="GO:0016020">
    <property type="term" value="C:membrane"/>
    <property type="evidence" value="ECO:0007669"/>
    <property type="project" value="UniProtKB-SubCell"/>
</dbReference>
<keyword evidence="6" id="KW-1133">Transmembrane helix</keyword>
<evidence type="ECO:0000256" key="6">
    <source>
        <dbReference type="SAM" id="Phobius"/>
    </source>
</evidence>
<keyword evidence="3" id="KW-0808">Transferase</keyword>
<keyword evidence="2" id="KW-0597">Phosphoprotein</keyword>